<keyword evidence="2" id="KW-1185">Reference proteome</keyword>
<name>A0A7D9D4R0_PARCT</name>
<protein>
    <submittedName>
        <fullName evidence="1">Uncharacterized protein</fullName>
    </submittedName>
</protein>
<gene>
    <name evidence="1" type="ORF">PACLA_8A059768</name>
</gene>
<reference evidence="1" key="1">
    <citation type="submission" date="2020-04" db="EMBL/GenBank/DDBJ databases">
        <authorList>
            <person name="Alioto T."/>
            <person name="Alioto T."/>
            <person name="Gomez Garrido J."/>
        </authorList>
    </citation>
    <scope>NUCLEOTIDE SEQUENCE</scope>
    <source>
        <strain evidence="1">A484AB</strain>
    </source>
</reference>
<accession>A0A7D9D4R0</accession>
<comment type="caution">
    <text evidence="1">The sequence shown here is derived from an EMBL/GenBank/DDBJ whole genome shotgun (WGS) entry which is preliminary data.</text>
</comment>
<dbReference type="EMBL" id="CACRXK020000013">
    <property type="protein sequence ID" value="CAB3976793.1"/>
    <property type="molecule type" value="Genomic_DNA"/>
</dbReference>
<sequence length="720" mass="83888">MALYYKHLGILLTICILFTTLIHTVSAVGNDDINAEFGPTKTYEISNLLIYTLTKERTEDDGKTYTSWLGAVVDHILIESGIRGVIIGSRILKAFRRKIEHLYSAFKRAKCAGGKSVRRLMNKWELGPKYSFSIHYSEFEVVRLQHENQQLKREKRVLEQSLEEVTNKRMRVEENLNNVTNTVKENKKAYKKRFKQLVNKVAKLSRNTKSRGPDKKKKFSEYSKQHQARIRKQLKEQCQTTLSFLGQYDYVPSRIELYNHNNGMVESFNFIEDDEFQPNHETSKEISEADMDKMNMWLYLKDKFNISNEAWREISMASDDPPCLNKITKHMKKLNQKWNLRSTPGKAEGVQVSFRETIVEHIRRLKVSGVIQDGERIKIKLSGDGTNIGNRISVVNITFTILNEKTLAMSKRGNYILAVLRTTESYDTLAESLSDIVKEMQDLKDISVDNETFYFEYFLGGDWKFLACVCGIGAANADYACIWCKCARLDRCDTTKHWSILDPDNGARTVNEIEQYARSRKFNCKSKPIFPFIPLSHVVIDTLHLFLRVSDNLIGHLIRELKVCDSIEKKTKYSDGFCREKYRNMSTYETFLQELGIPFSWYVGKETKQLEYRDLTGPEKVKLFQNINISFLLPNSEDKETIQKVWDDFWKIRQDLKHDFNSDDVEVVKKKITSWLELHLTVYQAKDVTPYIHALYAHVPEFLSLYNQPRMFYTTGHGKI</sequence>
<evidence type="ECO:0000313" key="1">
    <source>
        <dbReference type="EMBL" id="CAB3976793.1"/>
    </source>
</evidence>
<organism evidence="1 2">
    <name type="scientific">Paramuricea clavata</name>
    <name type="common">Red gorgonian</name>
    <name type="synonym">Violescent sea-whip</name>
    <dbReference type="NCBI Taxonomy" id="317549"/>
    <lineage>
        <taxon>Eukaryota</taxon>
        <taxon>Metazoa</taxon>
        <taxon>Cnidaria</taxon>
        <taxon>Anthozoa</taxon>
        <taxon>Octocorallia</taxon>
        <taxon>Malacalcyonacea</taxon>
        <taxon>Plexauridae</taxon>
        <taxon>Paramuricea</taxon>
    </lineage>
</organism>
<dbReference type="AlphaFoldDB" id="A0A7D9D4R0"/>
<evidence type="ECO:0000313" key="2">
    <source>
        <dbReference type="Proteomes" id="UP001152795"/>
    </source>
</evidence>
<dbReference type="Proteomes" id="UP001152795">
    <property type="component" value="Unassembled WGS sequence"/>
</dbReference>
<proteinExistence type="predicted"/>
<dbReference type="OrthoDB" id="5982080at2759"/>
<dbReference type="PANTHER" id="PTHR31424:SF3">
    <property type="entry name" value="RING-TYPE DOMAIN-CONTAINING PROTEIN"/>
    <property type="match status" value="1"/>
</dbReference>
<dbReference type="PANTHER" id="PTHR31424">
    <property type="entry name" value="PROTEIN CBG23806"/>
    <property type="match status" value="1"/>
</dbReference>